<accession>A0A392UV09</accession>
<evidence type="ECO:0000313" key="1">
    <source>
        <dbReference type="EMBL" id="MCI79858.1"/>
    </source>
</evidence>
<reference evidence="1 2" key="1">
    <citation type="journal article" date="2018" name="Front. Plant Sci.">
        <title>Red Clover (Trifolium pratense) and Zigzag Clover (T. medium) - A Picture of Genomic Similarities and Differences.</title>
        <authorList>
            <person name="Dluhosova J."/>
            <person name="Istvanek J."/>
            <person name="Nedelnik J."/>
            <person name="Repkova J."/>
        </authorList>
    </citation>
    <scope>NUCLEOTIDE SEQUENCE [LARGE SCALE GENOMIC DNA]</scope>
    <source>
        <strain evidence="2">cv. 10/8</strain>
        <tissue evidence="1">Leaf</tissue>
    </source>
</reference>
<keyword evidence="2" id="KW-1185">Reference proteome</keyword>
<evidence type="ECO:0000313" key="2">
    <source>
        <dbReference type="Proteomes" id="UP000265520"/>
    </source>
</evidence>
<dbReference type="EMBL" id="LXQA010982823">
    <property type="protein sequence ID" value="MCI79858.1"/>
    <property type="molecule type" value="Genomic_DNA"/>
</dbReference>
<sequence length="55" mass="6374">MAGVVLDVAPMLFRFFLERMMLLTTVNCLRTAMPSFRNMLVLFGYSFRTHIASKK</sequence>
<dbReference type="Proteomes" id="UP000265520">
    <property type="component" value="Unassembled WGS sequence"/>
</dbReference>
<proteinExistence type="predicted"/>
<name>A0A392UV09_9FABA</name>
<comment type="caution">
    <text evidence="1">The sequence shown here is derived from an EMBL/GenBank/DDBJ whole genome shotgun (WGS) entry which is preliminary data.</text>
</comment>
<dbReference type="AlphaFoldDB" id="A0A392UV09"/>
<protein>
    <submittedName>
        <fullName evidence="1">Uncharacterized protein</fullName>
    </submittedName>
</protein>
<feature type="non-terminal residue" evidence="1">
    <location>
        <position position="55"/>
    </location>
</feature>
<organism evidence="1 2">
    <name type="scientific">Trifolium medium</name>
    <dbReference type="NCBI Taxonomy" id="97028"/>
    <lineage>
        <taxon>Eukaryota</taxon>
        <taxon>Viridiplantae</taxon>
        <taxon>Streptophyta</taxon>
        <taxon>Embryophyta</taxon>
        <taxon>Tracheophyta</taxon>
        <taxon>Spermatophyta</taxon>
        <taxon>Magnoliopsida</taxon>
        <taxon>eudicotyledons</taxon>
        <taxon>Gunneridae</taxon>
        <taxon>Pentapetalae</taxon>
        <taxon>rosids</taxon>
        <taxon>fabids</taxon>
        <taxon>Fabales</taxon>
        <taxon>Fabaceae</taxon>
        <taxon>Papilionoideae</taxon>
        <taxon>50 kb inversion clade</taxon>
        <taxon>NPAAA clade</taxon>
        <taxon>Hologalegina</taxon>
        <taxon>IRL clade</taxon>
        <taxon>Trifolieae</taxon>
        <taxon>Trifolium</taxon>
    </lineage>
</organism>